<evidence type="ECO:0000313" key="2">
    <source>
        <dbReference type="Proteomes" id="UP000294513"/>
    </source>
</evidence>
<name>A0A4R5AN17_9ACTN</name>
<proteinExistence type="predicted"/>
<evidence type="ECO:0008006" key="3">
    <source>
        <dbReference type="Google" id="ProtNLM"/>
    </source>
</evidence>
<dbReference type="AlphaFoldDB" id="A0A4R5AN17"/>
<comment type="caution">
    <text evidence="1">The sequence shown here is derived from an EMBL/GenBank/DDBJ whole genome shotgun (WGS) entry which is preliminary data.</text>
</comment>
<dbReference type="EMBL" id="SMKU01000259">
    <property type="protein sequence ID" value="TDD73405.1"/>
    <property type="molecule type" value="Genomic_DNA"/>
</dbReference>
<dbReference type="PROSITE" id="PS51257">
    <property type="entry name" value="PROKAR_LIPOPROTEIN"/>
    <property type="match status" value="1"/>
</dbReference>
<keyword evidence="2" id="KW-1185">Reference proteome</keyword>
<evidence type="ECO:0000313" key="1">
    <source>
        <dbReference type="EMBL" id="TDD73405.1"/>
    </source>
</evidence>
<sequence length="129" mass="13508">MRILYVAVLVLVVGGCSSDRDTRKADCATLAVAMTKPAQLPSPGAGMAPMYQKAAADVRAARAEIKDKKLVVLADAVIRGFEEHAKYEAAHPRPRDLKASDGSFEERSGAAENAVIAVCGPLREAAGTG</sequence>
<protein>
    <recommendedName>
        <fullName evidence="3">Lipoprotein</fullName>
    </recommendedName>
</protein>
<dbReference type="RefSeq" id="WP_131900680.1">
    <property type="nucleotide sequence ID" value="NZ_SMKU01000259.1"/>
</dbReference>
<gene>
    <name evidence="1" type="ORF">E1298_34055</name>
</gene>
<reference evidence="1 2" key="1">
    <citation type="submission" date="2019-03" db="EMBL/GenBank/DDBJ databases">
        <title>Draft genome sequences of novel Actinobacteria.</title>
        <authorList>
            <person name="Sahin N."/>
            <person name="Ay H."/>
            <person name="Saygin H."/>
        </authorList>
    </citation>
    <scope>NUCLEOTIDE SEQUENCE [LARGE SCALE GENOMIC DNA]</scope>
    <source>
        <strain evidence="1 2">H3C3</strain>
    </source>
</reference>
<accession>A0A4R5AN17</accession>
<organism evidence="1 2">
    <name type="scientific">Actinomadura rubrisoli</name>
    <dbReference type="NCBI Taxonomy" id="2530368"/>
    <lineage>
        <taxon>Bacteria</taxon>
        <taxon>Bacillati</taxon>
        <taxon>Actinomycetota</taxon>
        <taxon>Actinomycetes</taxon>
        <taxon>Streptosporangiales</taxon>
        <taxon>Thermomonosporaceae</taxon>
        <taxon>Actinomadura</taxon>
    </lineage>
</organism>
<dbReference type="Proteomes" id="UP000294513">
    <property type="component" value="Unassembled WGS sequence"/>
</dbReference>